<dbReference type="EMBL" id="UOEX01000336">
    <property type="protein sequence ID" value="VAW40525.1"/>
    <property type="molecule type" value="Genomic_DNA"/>
</dbReference>
<accession>A0A3B0VA80</accession>
<proteinExistence type="predicted"/>
<dbReference type="AlphaFoldDB" id="A0A3B0VA80"/>
<gene>
    <name evidence="1" type="ORF">MNBD_DELTA03-1120</name>
</gene>
<reference evidence="1" key="1">
    <citation type="submission" date="2018-06" db="EMBL/GenBank/DDBJ databases">
        <authorList>
            <person name="Zhirakovskaya E."/>
        </authorList>
    </citation>
    <scope>NUCLEOTIDE SEQUENCE</scope>
</reference>
<protein>
    <submittedName>
        <fullName evidence="1">Uncharacterized protein</fullName>
    </submittedName>
</protein>
<name>A0A3B0VA80_9ZZZZ</name>
<organism evidence="1">
    <name type="scientific">hydrothermal vent metagenome</name>
    <dbReference type="NCBI Taxonomy" id="652676"/>
    <lineage>
        <taxon>unclassified sequences</taxon>
        <taxon>metagenomes</taxon>
        <taxon>ecological metagenomes</taxon>
    </lineage>
</organism>
<evidence type="ECO:0000313" key="1">
    <source>
        <dbReference type="EMBL" id="VAW40525.1"/>
    </source>
</evidence>
<sequence>MKKLALTIFSLFFVLSSIPAFATPTKLVVRARANDAKFIGTAVGGIAVAVKDFNTGKILADGMISGGTGNTRLLMLKPLKRGEQIAGKHAASFTTTLDINKPVKLLIEISGPLSAGIDLHKESKTVWLIPGRNLDKNGIIFNLYGLMVEPSSPVPHEFHLVGDNIKIAAHVSPMCGCPIRPNFLWDANKYTIRATILKNGRKISELPMTYDGTIGDFATHFTPTATGTYSIVITAADQVNNQGVAIRSAVVVPPKAFHMITGK</sequence>